<dbReference type="PROSITE" id="PS00678">
    <property type="entry name" value="WD_REPEATS_1"/>
    <property type="match status" value="1"/>
</dbReference>
<dbReference type="InterPro" id="IPR051865">
    <property type="entry name" value="WD-repeat_CDT2_adapter"/>
</dbReference>
<keyword evidence="4" id="KW-0833">Ubl conjugation pathway</keyword>
<dbReference type="InterPro" id="IPR036322">
    <property type="entry name" value="WD40_repeat_dom_sf"/>
</dbReference>
<evidence type="ECO:0000256" key="1">
    <source>
        <dbReference type="ARBA" id="ARBA00004906"/>
    </source>
</evidence>
<comment type="similarity">
    <text evidence="5">Belongs to the WD repeat cdt2 family.</text>
</comment>
<evidence type="ECO:0000256" key="4">
    <source>
        <dbReference type="ARBA" id="ARBA00022786"/>
    </source>
</evidence>
<dbReference type="PANTHER" id="PTHR22852">
    <property type="entry name" value="LETHAL 2 DENTICLELESS PROTEIN RETINOIC ACID-REGULATED NUCLEAR MATRIX-ASSOCIATED PROTEIN"/>
    <property type="match status" value="1"/>
</dbReference>
<evidence type="ECO:0000256" key="5">
    <source>
        <dbReference type="ARBA" id="ARBA00038344"/>
    </source>
</evidence>
<dbReference type="Gene3D" id="2.130.10.10">
    <property type="entry name" value="YVTN repeat-like/Quinoprotein amine dehydrogenase"/>
    <property type="match status" value="2"/>
</dbReference>
<keyword evidence="2 6" id="KW-0853">WD repeat</keyword>
<sequence length="545" mass="60372">MLLSPSRPALINRTNVHEGDEDIELVDAFNDTPNSDRKRQLTDSGQGAECRKRAKVEVRVETDSEDDEPVVYVPRPWSRSFAATRPLAMAGLAVRPQIPSVATRSQLRSFVSSHRSDVFKTHSAEVDTLINLPYACAYSNGAKRGEEPLLAVTTEQGIVHIFNTKRRKDWDCEPPRTEFQPYPNGIFDVQWSADDQFLATASANSSVQISCLRPSGGETLRHLRGHTGSVKCVIWDKRRHGDILYSGGRDGAICVWDLRVGENVSVDNEDGNATLGTPVLMIPNAHTDSTKPSTPRRKGKFGPPAPLRSVTSLLYSEGHPFGLVSSGSNDGILSHWDLRLPSENSTPKRKTKSKIQPTFSSPFDPTTYQGKRRARGITNLAAGSGPTAGQLFALSNDSRIHTYQLSNLDPLSGHTDEVEKDRWSYSHPNMRTNSFYVRIAPSPCGRWIASGGANNGSVYLFDVTADTRSRWSQHPDDMIRGRGVELQGQSGEVGAVDWAEGMLASCADDGTVRVWRPDLEVYRECEGDPERMKWDYCWAWGETKV</sequence>
<dbReference type="Pfam" id="PF00400">
    <property type="entry name" value="WD40"/>
    <property type="match status" value="4"/>
</dbReference>
<evidence type="ECO:0000256" key="3">
    <source>
        <dbReference type="ARBA" id="ARBA00022737"/>
    </source>
</evidence>
<evidence type="ECO:0008006" key="10">
    <source>
        <dbReference type="Google" id="ProtNLM"/>
    </source>
</evidence>
<keyword evidence="3" id="KW-0677">Repeat</keyword>
<dbReference type="SMART" id="SM00320">
    <property type="entry name" value="WD40"/>
    <property type="match status" value="5"/>
</dbReference>
<evidence type="ECO:0000256" key="2">
    <source>
        <dbReference type="ARBA" id="ARBA00022574"/>
    </source>
</evidence>
<proteinExistence type="inferred from homology"/>
<feature type="region of interest" description="Disordered" evidence="7">
    <location>
        <begin position="29"/>
        <end position="50"/>
    </location>
</feature>
<name>A0AAD5YGT1_9APHY</name>
<feature type="region of interest" description="Disordered" evidence="7">
    <location>
        <begin position="269"/>
        <end position="305"/>
    </location>
</feature>
<evidence type="ECO:0000256" key="7">
    <source>
        <dbReference type="SAM" id="MobiDB-lite"/>
    </source>
</evidence>
<protein>
    <recommendedName>
        <fullName evidence="10">WD40 repeat-like protein</fullName>
    </recommendedName>
</protein>
<dbReference type="GO" id="GO:0030674">
    <property type="term" value="F:protein-macromolecule adaptor activity"/>
    <property type="evidence" value="ECO:0007669"/>
    <property type="project" value="TreeGrafter"/>
</dbReference>
<dbReference type="PROSITE" id="PS50294">
    <property type="entry name" value="WD_REPEATS_REGION"/>
    <property type="match status" value="1"/>
</dbReference>
<keyword evidence="9" id="KW-1185">Reference proteome</keyword>
<feature type="region of interest" description="Disordered" evidence="7">
    <location>
        <begin position="343"/>
        <end position="370"/>
    </location>
</feature>
<dbReference type="PROSITE" id="PS50082">
    <property type="entry name" value="WD_REPEATS_2"/>
    <property type="match status" value="2"/>
</dbReference>
<gene>
    <name evidence="8" type="ORF">NLI96_g7839</name>
</gene>
<evidence type="ECO:0000313" key="9">
    <source>
        <dbReference type="Proteomes" id="UP001212997"/>
    </source>
</evidence>
<feature type="repeat" description="WD" evidence="6">
    <location>
        <begin position="223"/>
        <end position="266"/>
    </location>
</feature>
<organism evidence="8 9">
    <name type="scientific">Meripilus lineatus</name>
    <dbReference type="NCBI Taxonomy" id="2056292"/>
    <lineage>
        <taxon>Eukaryota</taxon>
        <taxon>Fungi</taxon>
        <taxon>Dikarya</taxon>
        <taxon>Basidiomycota</taxon>
        <taxon>Agaricomycotina</taxon>
        <taxon>Agaricomycetes</taxon>
        <taxon>Polyporales</taxon>
        <taxon>Meripilaceae</taxon>
        <taxon>Meripilus</taxon>
    </lineage>
</organism>
<dbReference type="PANTHER" id="PTHR22852:SF0">
    <property type="entry name" value="DENTICLELESS PROTEIN HOMOLOG"/>
    <property type="match status" value="1"/>
</dbReference>
<dbReference type="EMBL" id="JANAWD010000335">
    <property type="protein sequence ID" value="KAJ3481173.1"/>
    <property type="molecule type" value="Genomic_DNA"/>
</dbReference>
<comment type="pathway">
    <text evidence="1">Protein modification; protein ubiquitination.</text>
</comment>
<reference evidence="8" key="1">
    <citation type="submission" date="2022-07" db="EMBL/GenBank/DDBJ databases">
        <title>Genome Sequence of Physisporinus lineatus.</title>
        <authorList>
            <person name="Buettner E."/>
        </authorList>
    </citation>
    <scope>NUCLEOTIDE SEQUENCE</scope>
    <source>
        <strain evidence="8">VT162</strain>
    </source>
</reference>
<dbReference type="Proteomes" id="UP001212997">
    <property type="component" value="Unassembled WGS sequence"/>
</dbReference>
<dbReference type="InterPro" id="IPR015943">
    <property type="entry name" value="WD40/YVTN_repeat-like_dom_sf"/>
</dbReference>
<dbReference type="GO" id="GO:0005634">
    <property type="term" value="C:nucleus"/>
    <property type="evidence" value="ECO:0007669"/>
    <property type="project" value="TreeGrafter"/>
</dbReference>
<feature type="compositionally biased region" description="Polar residues" evidence="7">
    <location>
        <begin position="354"/>
        <end position="369"/>
    </location>
</feature>
<dbReference type="InterPro" id="IPR019775">
    <property type="entry name" value="WD40_repeat_CS"/>
</dbReference>
<feature type="repeat" description="WD" evidence="6">
    <location>
        <begin position="486"/>
        <end position="515"/>
    </location>
</feature>
<comment type="caution">
    <text evidence="8">The sequence shown here is derived from an EMBL/GenBank/DDBJ whole genome shotgun (WGS) entry which is preliminary data.</text>
</comment>
<dbReference type="AlphaFoldDB" id="A0AAD5YGT1"/>
<dbReference type="InterPro" id="IPR001680">
    <property type="entry name" value="WD40_rpt"/>
</dbReference>
<accession>A0AAD5YGT1</accession>
<evidence type="ECO:0000256" key="6">
    <source>
        <dbReference type="PROSITE-ProRule" id="PRU00221"/>
    </source>
</evidence>
<dbReference type="SUPFAM" id="SSF50978">
    <property type="entry name" value="WD40 repeat-like"/>
    <property type="match status" value="1"/>
</dbReference>
<dbReference type="GO" id="GO:0043161">
    <property type="term" value="P:proteasome-mediated ubiquitin-dependent protein catabolic process"/>
    <property type="evidence" value="ECO:0007669"/>
    <property type="project" value="TreeGrafter"/>
</dbReference>
<evidence type="ECO:0000313" key="8">
    <source>
        <dbReference type="EMBL" id="KAJ3481173.1"/>
    </source>
</evidence>